<dbReference type="Proteomes" id="UP001055879">
    <property type="component" value="Linkage Group LG18"/>
</dbReference>
<dbReference type="EMBL" id="CM042064">
    <property type="protein sequence ID" value="KAI3664910.1"/>
    <property type="molecule type" value="Genomic_DNA"/>
</dbReference>
<evidence type="ECO:0000313" key="2">
    <source>
        <dbReference type="Proteomes" id="UP001055879"/>
    </source>
</evidence>
<protein>
    <submittedName>
        <fullName evidence="1">Uncharacterized protein</fullName>
    </submittedName>
</protein>
<reference evidence="2" key="1">
    <citation type="journal article" date="2022" name="Mol. Ecol. Resour.">
        <title>The genomes of chicory, endive, great burdock and yacon provide insights into Asteraceae palaeo-polyploidization history and plant inulin production.</title>
        <authorList>
            <person name="Fan W."/>
            <person name="Wang S."/>
            <person name="Wang H."/>
            <person name="Wang A."/>
            <person name="Jiang F."/>
            <person name="Liu H."/>
            <person name="Zhao H."/>
            <person name="Xu D."/>
            <person name="Zhang Y."/>
        </authorList>
    </citation>
    <scope>NUCLEOTIDE SEQUENCE [LARGE SCALE GENOMIC DNA]</scope>
    <source>
        <strain evidence="2">cv. Niubang</strain>
    </source>
</reference>
<accession>A0ACB8XD65</accession>
<evidence type="ECO:0000313" key="1">
    <source>
        <dbReference type="EMBL" id="KAI3664910.1"/>
    </source>
</evidence>
<sequence length="116" mass="12444">MCSNFWPCPDHPMDYGLNILADVTPLSCLILLFPTSSPSPRPTSSPTFATITPSHKHISSPNLKTLTSVSLNSLLSHPHGPDFSSPPPPTPSPQPCKATQPPPSRFHITPIPCLIS</sequence>
<proteinExistence type="predicted"/>
<keyword evidence="2" id="KW-1185">Reference proteome</keyword>
<comment type="caution">
    <text evidence="1">The sequence shown here is derived from an EMBL/GenBank/DDBJ whole genome shotgun (WGS) entry which is preliminary data.</text>
</comment>
<name>A0ACB8XD65_ARCLA</name>
<organism evidence="1 2">
    <name type="scientific">Arctium lappa</name>
    <name type="common">Greater burdock</name>
    <name type="synonym">Lappa major</name>
    <dbReference type="NCBI Taxonomy" id="4217"/>
    <lineage>
        <taxon>Eukaryota</taxon>
        <taxon>Viridiplantae</taxon>
        <taxon>Streptophyta</taxon>
        <taxon>Embryophyta</taxon>
        <taxon>Tracheophyta</taxon>
        <taxon>Spermatophyta</taxon>
        <taxon>Magnoliopsida</taxon>
        <taxon>eudicotyledons</taxon>
        <taxon>Gunneridae</taxon>
        <taxon>Pentapetalae</taxon>
        <taxon>asterids</taxon>
        <taxon>campanulids</taxon>
        <taxon>Asterales</taxon>
        <taxon>Asteraceae</taxon>
        <taxon>Carduoideae</taxon>
        <taxon>Cardueae</taxon>
        <taxon>Arctiinae</taxon>
        <taxon>Arctium</taxon>
    </lineage>
</organism>
<reference evidence="1 2" key="2">
    <citation type="journal article" date="2022" name="Mol. Ecol. Resour.">
        <title>The genomes of chicory, endive, great burdock and yacon provide insights into Asteraceae paleo-polyploidization history and plant inulin production.</title>
        <authorList>
            <person name="Fan W."/>
            <person name="Wang S."/>
            <person name="Wang H."/>
            <person name="Wang A."/>
            <person name="Jiang F."/>
            <person name="Liu H."/>
            <person name="Zhao H."/>
            <person name="Xu D."/>
            <person name="Zhang Y."/>
        </authorList>
    </citation>
    <scope>NUCLEOTIDE SEQUENCE [LARGE SCALE GENOMIC DNA]</scope>
    <source>
        <strain evidence="2">cv. Niubang</strain>
    </source>
</reference>
<gene>
    <name evidence="1" type="ORF">L6452_43522</name>
</gene>